<keyword evidence="2" id="KW-1185">Reference proteome</keyword>
<protein>
    <submittedName>
        <fullName evidence="1">Uncharacterized protein</fullName>
    </submittedName>
</protein>
<gene>
    <name evidence="1" type="ORF">JT362_00525</name>
</gene>
<accession>A0ABT2J162</accession>
<dbReference type="EMBL" id="JAFFZE010000002">
    <property type="protein sequence ID" value="MCT2581603.1"/>
    <property type="molecule type" value="Genomic_DNA"/>
</dbReference>
<evidence type="ECO:0000313" key="2">
    <source>
        <dbReference type="Proteomes" id="UP001156441"/>
    </source>
</evidence>
<name>A0ABT2J162_9PSEU</name>
<dbReference type="Proteomes" id="UP001156441">
    <property type="component" value="Unassembled WGS sequence"/>
</dbReference>
<organism evidence="1 2">
    <name type="scientific">Actinophytocola gossypii</name>
    <dbReference type="NCBI Taxonomy" id="2812003"/>
    <lineage>
        <taxon>Bacteria</taxon>
        <taxon>Bacillati</taxon>
        <taxon>Actinomycetota</taxon>
        <taxon>Actinomycetes</taxon>
        <taxon>Pseudonocardiales</taxon>
        <taxon>Pseudonocardiaceae</taxon>
    </lineage>
</organism>
<reference evidence="1 2" key="1">
    <citation type="submission" date="2021-02" db="EMBL/GenBank/DDBJ databases">
        <title>Actinophytocola xerophila sp. nov., isolated from soil of cotton cropping field.</title>
        <authorList>
            <person name="Huang R."/>
            <person name="Chen X."/>
            <person name="Ge X."/>
            <person name="Liu W."/>
        </authorList>
    </citation>
    <scope>NUCLEOTIDE SEQUENCE [LARGE SCALE GENOMIC DNA]</scope>
    <source>
        <strain evidence="1 2">S1-96</strain>
    </source>
</reference>
<sequence>MYVRVNAGTASVEDVRNLRQLHVELAGIDDRAAAEALAGAGLGELDGDHAWLRIAALRAAGEDAWRAEFDAMIEYARTKGWVDGERVRAHVVRA</sequence>
<comment type="caution">
    <text evidence="1">The sequence shown here is derived from an EMBL/GenBank/DDBJ whole genome shotgun (WGS) entry which is preliminary data.</text>
</comment>
<evidence type="ECO:0000313" key="1">
    <source>
        <dbReference type="EMBL" id="MCT2581603.1"/>
    </source>
</evidence>
<proteinExistence type="predicted"/>
<dbReference type="RefSeq" id="WP_260188960.1">
    <property type="nucleotide sequence ID" value="NZ_JAFFZE010000002.1"/>
</dbReference>